<dbReference type="RefSeq" id="WP_145034086.1">
    <property type="nucleotide sequence ID" value="NZ_CP036271.1"/>
</dbReference>
<organism evidence="1 2">
    <name type="scientific">Caulifigura coniformis</name>
    <dbReference type="NCBI Taxonomy" id="2527983"/>
    <lineage>
        <taxon>Bacteria</taxon>
        <taxon>Pseudomonadati</taxon>
        <taxon>Planctomycetota</taxon>
        <taxon>Planctomycetia</taxon>
        <taxon>Planctomycetales</taxon>
        <taxon>Planctomycetaceae</taxon>
        <taxon>Caulifigura</taxon>
    </lineage>
</organism>
<dbReference type="InterPro" id="IPR032586">
    <property type="entry name" value="UxaE"/>
</dbReference>
<dbReference type="GO" id="GO:0016853">
    <property type="term" value="F:isomerase activity"/>
    <property type="evidence" value="ECO:0007669"/>
    <property type="project" value="InterPro"/>
</dbReference>
<protein>
    <recommendedName>
        <fullName evidence="3">Tagaturonate/fructuronate epimerase</fullName>
    </recommendedName>
</protein>
<gene>
    <name evidence="1" type="ORF">Pan44_46940</name>
</gene>
<evidence type="ECO:0008006" key="3">
    <source>
        <dbReference type="Google" id="ProtNLM"/>
    </source>
</evidence>
<reference evidence="1 2" key="1">
    <citation type="submission" date="2019-02" db="EMBL/GenBank/DDBJ databases">
        <title>Deep-cultivation of Planctomycetes and their phenomic and genomic characterization uncovers novel biology.</title>
        <authorList>
            <person name="Wiegand S."/>
            <person name="Jogler M."/>
            <person name="Boedeker C."/>
            <person name="Pinto D."/>
            <person name="Vollmers J."/>
            <person name="Rivas-Marin E."/>
            <person name="Kohn T."/>
            <person name="Peeters S.H."/>
            <person name="Heuer A."/>
            <person name="Rast P."/>
            <person name="Oberbeckmann S."/>
            <person name="Bunk B."/>
            <person name="Jeske O."/>
            <person name="Meyerdierks A."/>
            <person name="Storesund J.E."/>
            <person name="Kallscheuer N."/>
            <person name="Luecker S."/>
            <person name="Lage O.M."/>
            <person name="Pohl T."/>
            <person name="Merkel B.J."/>
            <person name="Hornburger P."/>
            <person name="Mueller R.-W."/>
            <person name="Bruemmer F."/>
            <person name="Labrenz M."/>
            <person name="Spormann A.M."/>
            <person name="Op den Camp H."/>
            <person name="Overmann J."/>
            <person name="Amann R."/>
            <person name="Jetten M.S.M."/>
            <person name="Mascher T."/>
            <person name="Medema M.H."/>
            <person name="Devos D.P."/>
            <person name="Kaster A.-K."/>
            <person name="Ovreas L."/>
            <person name="Rohde M."/>
            <person name="Galperin M.Y."/>
            <person name="Jogler C."/>
        </authorList>
    </citation>
    <scope>NUCLEOTIDE SEQUENCE [LARGE SCALE GENOMIC DNA]</scope>
    <source>
        <strain evidence="1 2">Pan44</strain>
    </source>
</reference>
<sequence>MQPRTLGLAPSFGFGDRLGLATPGHVEAMRRAGGVIRGIFPQQSIREMTRTQRSAAGVMRDAIQALQAERWADPFGADADHLKTPADIAVTAAAGFTFFTLDPSAEVDPDADSDNEATLRSKLGRAEAPWIEQYRGQSIGLANGTKVDLTEEACLRAAVKYGRAIKLAISLSAEVRRLMDTAGRDYEIELSVDETDHPTSLAEHYIIADQCLSNGVKLISLAPRFVGDFEKGVDFKGKIEALTTSLDDHAAIARLLGPYKLSLHSGSDKLSMYPALARATGGCFHVKTAGTSYLEALRVVARHEPKSFRRLIDFCRGRYETDKATYHVSATLKSAPEASAISSDQGLERIYLEMWSDVRPGRGFTSPGRQILHCTFGSVLTDPEWGPLVKGVVADHRDTYREVLADHFERHLRALTV</sequence>
<keyword evidence="2" id="KW-1185">Reference proteome</keyword>
<dbReference type="KEGG" id="ccos:Pan44_46940"/>
<dbReference type="Pfam" id="PF16257">
    <property type="entry name" value="UxaE"/>
    <property type="match status" value="1"/>
</dbReference>
<dbReference type="Proteomes" id="UP000315700">
    <property type="component" value="Chromosome"/>
</dbReference>
<evidence type="ECO:0000313" key="1">
    <source>
        <dbReference type="EMBL" id="QDT56637.1"/>
    </source>
</evidence>
<proteinExistence type="predicted"/>
<dbReference type="EMBL" id="CP036271">
    <property type="protein sequence ID" value="QDT56637.1"/>
    <property type="molecule type" value="Genomic_DNA"/>
</dbReference>
<dbReference type="OrthoDB" id="9797992at2"/>
<name>A0A517SKI6_9PLAN</name>
<accession>A0A517SKI6</accession>
<dbReference type="InParanoid" id="A0A517SKI6"/>
<evidence type="ECO:0000313" key="2">
    <source>
        <dbReference type="Proteomes" id="UP000315700"/>
    </source>
</evidence>
<dbReference type="AlphaFoldDB" id="A0A517SKI6"/>